<reference evidence="1" key="1">
    <citation type="submission" date="2024-05" db="EMBL/GenBank/DDBJ databases">
        <title>Whole genome shotgun sequence of Streptomyces violascens NBRC 12920.</title>
        <authorList>
            <person name="Komaki H."/>
            <person name="Tamura T."/>
        </authorList>
    </citation>
    <scope>NUCLEOTIDE SEQUENCE</scope>
    <source>
        <strain evidence="1">NBRC 12920</strain>
    </source>
</reference>
<comment type="caution">
    <text evidence="1">The sequence shown here is derived from an EMBL/GenBank/DDBJ whole genome shotgun (WGS) entry which is preliminary data.</text>
</comment>
<protein>
    <submittedName>
        <fullName evidence="1">Uncharacterized protein</fullName>
    </submittedName>
</protein>
<organism evidence="1 2">
    <name type="scientific">Streptomyces violascens</name>
    <dbReference type="NCBI Taxonomy" id="67381"/>
    <lineage>
        <taxon>Bacteria</taxon>
        <taxon>Bacillati</taxon>
        <taxon>Actinomycetota</taxon>
        <taxon>Actinomycetes</taxon>
        <taxon>Kitasatosporales</taxon>
        <taxon>Streptomycetaceae</taxon>
        <taxon>Streptomyces</taxon>
    </lineage>
</organism>
<gene>
    <name evidence="1" type="ORF">Sviol_54740</name>
</gene>
<dbReference type="Proteomes" id="UP001050808">
    <property type="component" value="Unassembled WGS sequence"/>
</dbReference>
<evidence type="ECO:0000313" key="1">
    <source>
        <dbReference type="EMBL" id="GHI41066.1"/>
    </source>
</evidence>
<keyword evidence="2" id="KW-1185">Reference proteome</keyword>
<accession>A0ABQ3QUV5</accession>
<dbReference type="EMBL" id="BNDY01000017">
    <property type="protein sequence ID" value="GHI41066.1"/>
    <property type="molecule type" value="Genomic_DNA"/>
</dbReference>
<evidence type="ECO:0000313" key="2">
    <source>
        <dbReference type="Proteomes" id="UP001050808"/>
    </source>
</evidence>
<proteinExistence type="predicted"/>
<name>A0ABQ3QUV5_9ACTN</name>
<sequence length="83" mass="8430">MKASFLMDTEPAAEGLSPPAPACRVPLAAGAPEPGIAECPVGADALPPPCGEPHAASRASMAAVVAIACPRRPVRRARFGMRI</sequence>